<dbReference type="GO" id="GO:0005634">
    <property type="term" value="C:nucleus"/>
    <property type="evidence" value="ECO:0007669"/>
    <property type="project" value="TreeGrafter"/>
</dbReference>
<evidence type="ECO:0000313" key="12">
    <source>
        <dbReference type="EMBL" id="PLN79696.1"/>
    </source>
</evidence>
<keyword evidence="6" id="KW-0832">Ubl conjugation</keyword>
<feature type="compositionally biased region" description="Low complexity" evidence="9">
    <location>
        <begin position="149"/>
        <end position="160"/>
    </location>
</feature>
<protein>
    <recommendedName>
        <fullName evidence="14">RING-type domain-containing protein</fullName>
    </recommendedName>
</protein>
<feature type="domain" description="SH3" evidence="10">
    <location>
        <begin position="903"/>
        <end position="964"/>
    </location>
</feature>
<dbReference type="GO" id="GO:0008270">
    <property type="term" value="F:zinc ion binding"/>
    <property type="evidence" value="ECO:0007669"/>
    <property type="project" value="UniProtKB-KW"/>
</dbReference>
<dbReference type="Proteomes" id="UP000235023">
    <property type="component" value="Unassembled WGS sequence"/>
</dbReference>
<dbReference type="GO" id="GO:0006511">
    <property type="term" value="P:ubiquitin-dependent protein catabolic process"/>
    <property type="evidence" value="ECO:0007669"/>
    <property type="project" value="TreeGrafter"/>
</dbReference>
<evidence type="ECO:0000256" key="8">
    <source>
        <dbReference type="PROSITE-ProRule" id="PRU00192"/>
    </source>
</evidence>
<dbReference type="Pfam" id="PF00097">
    <property type="entry name" value="zf-C3HC4"/>
    <property type="match status" value="1"/>
</dbReference>
<keyword evidence="2 8" id="KW-0728">SH3 domain</keyword>
<feature type="compositionally biased region" description="Basic and acidic residues" evidence="9">
    <location>
        <begin position="166"/>
        <end position="185"/>
    </location>
</feature>
<feature type="region of interest" description="Disordered" evidence="9">
    <location>
        <begin position="779"/>
        <end position="897"/>
    </location>
</feature>
<dbReference type="AlphaFoldDB" id="A0A2J5HR37"/>
<dbReference type="PROSITE" id="PS00518">
    <property type="entry name" value="ZF_RING_1"/>
    <property type="match status" value="1"/>
</dbReference>
<evidence type="ECO:0000256" key="3">
    <source>
        <dbReference type="ARBA" id="ARBA00022723"/>
    </source>
</evidence>
<evidence type="ECO:0000256" key="9">
    <source>
        <dbReference type="SAM" id="MobiDB-lite"/>
    </source>
</evidence>
<dbReference type="InterPro" id="IPR052256">
    <property type="entry name" value="E3_ubiquitin-ligase_CHFR"/>
</dbReference>
<dbReference type="SUPFAM" id="SSF50044">
    <property type="entry name" value="SH3-domain"/>
    <property type="match status" value="1"/>
</dbReference>
<dbReference type="EMBL" id="KZ559556">
    <property type="protein sequence ID" value="PLN79696.1"/>
    <property type="molecule type" value="Genomic_DNA"/>
</dbReference>
<feature type="compositionally biased region" description="Polar residues" evidence="9">
    <location>
        <begin position="285"/>
        <end position="304"/>
    </location>
</feature>
<dbReference type="InterPro" id="IPR036028">
    <property type="entry name" value="SH3-like_dom_sf"/>
</dbReference>
<evidence type="ECO:0000256" key="4">
    <source>
        <dbReference type="ARBA" id="ARBA00022771"/>
    </source>
</evidence>
<feature type="compositionally biased region" description="Low complexity" evidence="9">
    <location>
        <begin position="875"/>
        <end position="895"/>
    </location>
</feature>
<feature type="region of interest" description="Disordered" evidence="9">
    <location>
        <begin position="266"/>
        <end position="439"/>
    </location>
</feature>
<gene>
    <name evidence="12" type="ORF">BDW42DRAFT_172233</name>
</gene>
<dbReference type="SMART" id="SM00184">
    <property type="entry name" value="RING"/>
    <property type="match status" value="1"/>
</dbReference>
<organism evidence="12 13">
    <name type="scientific">Aspergillus taichungensis</name>
    <dbReference type="NCBI Taxonomy" id="482145"/>
    <lineage>
        <taxon>Eukaryota</taxon>
        <taxon>Fungi</taxon>
        <taxon>Dikarya</taxon>
        <taxon>Ascomycota</taxon>
        <taxon>Pezizomycotina</taxon>
        <taxon>Eurotiomycetes</taxon>
        <taxon>Eurotiomycetidae</taxon>
        <taxon>Eurotiales</taxon>
        <taxon>Aspergillaceae</taxon>
        <taxon>Aspergillus</taxon>
        <taxon>Aspergillus subgen. Circumdati</taxon>
    </lineage>
</organism>
<evidence type="ECO:0000256" key="2">
    <source>
        <dbReference type="ARBA" id="ARBA00022443"/>
    </source>
</evidence>
<dbReference type="PANTHER" id="PTHR16079">
    <property type="entry name" value="UBIQUITIN LIGASE PROTEIN CHFR"/>
    <property type="match status" value="1"/>
</dbReference>
<dbReference type="InterPro" id="IPR000433">
    <property type="entry name" value="Znf_ZZ"/>
</dbReference>
<dbReference type="FunFam" id="2.30.30.40:FF:000313">
    <property type="entry name" value="SH3 domain protein"/>
    <property type="match status" value="1"/>
</dbReference>
<dbReference type="PROSITE" id="PS50089">
    <property type="entry name" value="ZF_RING_2"/>
    <property type="match status" value="1"/>
</dbReference>
<reference evidence="13" key="1">
    <citation type="submission" date="2017-12" db="EMBL/GenBank/DDBJ databases">
        <authorList>
            <consortium name="DOE Joint Genome Institute"/>
            <person name="Mondo S.J."/>
            <person name="Kjaerbolling I."/>
            <person name="Vesth T.C."/>
            <person name="Frisvad J.C."/>
            <person name="Nybo J.L."/>
            <person name="Theobald S."/>
            <person name="Kuo A."/>
            <person name="Bowyer P."/>
            <person name="Matsuda Y."/>
            <person name="Lyhne E.K."/>
            <person name="Kogle M.E."/>
            <person name="Clum A."/>
            <person name="Lipzen A."/>
            <person name="Salamov A."/>
            <person name="Ngan C.Y."/>
            <person name="Daum C."/>
            <person name="Chiniquy J."/>
            <person name="Barry K."/>
            <person name="LaButti K."/>
            <person name="Haridas S."/>
            <person name="Simmons B.A."/>
            <person name="Magnuson J.K."/>
            <person name="Mortensen U.H."/>
            <person name="Larsen T.O."/>
            <person name="Grigoriev I.V."/>
            <person name="Baker S.E."/>
            <person name="Andersen M.R."/>
            <person name="Nordberg H.P."/>
            <person name="Cantor M.N."/>
            <person name="Hua S.X."/>
        </authorList>
    </citation>
    <scope>NUCLEOTIDE SEQUENCE [LARGE SCALE GENOMIC DNA]</scope>
    <source>
        <strain evidence="13">IBT 19404</strain>
    </source>
</reference>
<keyword evidence="13" id="KW-1185">Reference proteome</keyword>
<evidence type="ECO:0000259" key="10">
    <source>
        <dbReference type="PROSITE" id="PS50002"/>
    </source>
</evidence>
<evidence type="ECO:0000313" key="13">
    <source>
        <dbReference type="Proteomes" id="UP000235023"/>
    </source>
</evidence>
<keyword evidence="4 7" id="KW-0863">Zinc-finger</keyword>
<dbReference type="InterPro" id="IPR001841">
    <property type="entry name" value="Znf_RING"/>
</dbReference>
<dbReference type="Gene3D" id="3.30.40.10">
    <property type="entry name" value="Zinc/RING finger domain, C3HC4 (zinc finger)"/>
    <property type="match status" value="1"/>
</dbReference>
<dbReference type="GO" id="GO:0016567">
    <property type="term" value="P:protein ubiquitination"/>
    <property type="evidence" value="ECO:0007669"/>
    <property type="project" value="TreeGrafter"/>
</dbReference>
<dbReference type="InterPro" id="IPR017907">
    <property type="entry name" value="Znf_RING_CS"/>
</dbReference>
<feature type="compositionally biased region" description="Polar residues" evidence="9">
    <location>
        <begin position="189"/>
        <end position="203"/>
    </location>
</feature>
<proteinExistence type="inferred from homology"/>
<name>A0A2J5HR37_9EURO</name>
<dbReference type="Gene3D" id="2.30.30.40">
    <property type="entry name" value="SH3 Domains"/>
    <property type="match status" value="1"/>
</dbReference>
<comment type="similarity">
    <text evidence="1">Belongs to the SH3RF family.</text>
</comment>
<dbReference type="InterPro" id="IPR018957">
    <property type="entry name" value="Znf_C3HC4_RING-type"/>
</dbReference>
<feature type="compositionally biased region" description="Low complexity" evidence="9">
    <location>
        <begin position="787"/>
        <end position="798"/>
    </location>
</feature>
<evidence type="ECO:0000256" key="7">
    <source>
        <dbReference type="PROSITE-ProRule" id="PRU00175"/>
    </source>
</evidence>
<dbReference type="InterPro" id="IPR001452">
    <property type="entry name" value="SH3_domain"/>
</dbReference>
<feature type="region of interest" description="Disordered" evidence="9">
    <location>
        <begin position="454"/>
        <end position="483"/>
    </location>
</feature>
<feature type="region of interest" description="Disordered" evidence="9">
    <location>
        <begin position="109"/>
        <end position="208"/>
    </location>
</feature>
<dbReference type="InterPro" id="IPR013083">
    <property type="entry name" value="Znf_RING/FYVE/PHD"/>
</dbReference>
<dbReference type="SMART" id="SM00291">
    <property type="entry name" value="ZnF_ZZ"/>
    <property type="match status" value="2"/>
</dbReference>
<evidence type="ECO:0000256" key="5">
    <source>
        <dbReference type="ARBA" id="ARBA00022833"/>
    </source>
</evidence>
<dbReference type="SMART" id="SM00326">
    <property type="entry name" value="SH3"/>
    <property type="match status" value="1"/>
</dbReference>
<sequence length="966" mass="106868">MGSEVQSGPGLGDLEKELTCSICTDLLYQPLTLLNCLHIFCGSCLKEWFKAQASRRRSSPRFTCPSCRAIVRETRPNAKITTLLDMVLAANPDRSKPLEEREEIARHYKHGDSVFPVDASEEAPSASDDEDRRLLQEVQELSLRENQARRSSPSAPSSRSRIPESVGRDGQREDRSRRRREERLAGRQTGRSANRPDISSNNARRIEHQSSIRSLLSLSDTETMEEEILRQIFEEGLLEDIDLENLGPSQEEELSERIADAYRRRHRLRSRSQQRQEDSEPPRTTVRSRAQSSSERRPTVTSARESPRQPPVSRPHLLEPLVSRSGASGHQRRLSDQGHGRRRTSPVPVNPASSSDVALRPAARSSSDMVADRPHGSHSARPSLTDAAAPRPRRATASEQGAPNPWAGGFSDRDLRHTRNRPSIDSPHVVATPTESPRTASFPTRVEQIMASISTTSSLTPEVGGPVRQEARSRPSSSRSNASRSVIYIEPSITCDRCGKQNIQYDLHKKCTQCNDGEFHLCLRCYRLGRGCLNWMGFEASAAADFERIRASANGQPTPPFASQHMLRSFKYRPPSASAQRTIKDGKEVTNDNPARRMQVGLFCDICHSPSNECFWKCSQCNEGDWGFCNRCVNQGRCCTHALLPVCRISAAGNHSDPSTPSAVPSAASDALSSPLAAPATEAYKILSFSTNCDMCSNPIPASTPRFHCLRCNSGDYDICANCYLKFVASGKIHKENGHNGWRRCFKGHRMVVIGFEEFEEGQRRVIVRDLVGGRALKDEHVHQHRSSQSSSSPTHHSFLTTPTGPNAVPSPELGTGDWSWKEGSERRKKASRARNPTDLLLHHNRSSYAPNGNNDNYNSASEPGTPVTPTAQGISISISSNSNSTNNKSSSLSSRRFPPDGGVGLVVLATWPWYPEDGVKDELMFPRGAEITEAENINDDWYWGCYAGITGLFPGSHVSVVGEVP</sequence>
<feature type="compositionally biased region" description="Polar residues" evidence="9">
    <location>
        <begin position="847"/>
        <end position="874"/>
    </location>
</feature>
<evidence type="ECO:0000259" key="11">
    <source>
        <dbReference type="PROSITE" id="PS50089"/>
    </source>
</evidence>
<dbReference type="OrthoDB" id="1305878at2759"/>
<accession>A0A2J5HR37</accession>
<feature type="domain" description="RING-type" evidence="11">
    <location>
        <begin position="20"/>
        <end position="68"/>
    </location>
</feature>
<evidence type="ECO:0008006" key="14">
    <source>
        <dbReference type="Google" id="ProtNLM"/>
    </source>
</evidence>
<evidence type="ECO:0000256" key="6">
    <source>
        <dbReference type="ARBA" id="ARBA00022843"/>
    </source>
</evidence>
<dbReference type="PANTHER" id="PTHR16079:SF4">
    <property type="entry name" value="E3 UBIQUITIN-PROTEIN LIGASE CHFR"/>
    <property type="match status" value="1"/>
</dbReference>
<dbReference type="GO" id="GO:0004842">
    <property type="term" value="F:ubiquitin-protein transferase activity"/>
    <property type="evidence" value="ECO:0007669"/>
    <property type="project" value="TreeGrafter"/>
</dbReference>
<keyword evidence="5" id="KW-0862">Zinc</keyword>
<keyword evidence="3" id="KW-0479">Metal-binding</keyword>
<feature type="compositionally biased region" description="Low complexity" evidence="9">
    <location>
        <begin position="474"/>
        <end position="483"/>
    </location>
</feature>
<evidence type="ECO:0000256" key="1">
    <source>
        <dbReference type="ARBA" id="ARBA00008649"/>
    </source>
</evidence>
<dbReference type="SUPFAM" id="SSF57850">
    <property type="entry name" value="RING/U-box"/>
    <property type="match status" value="2"/>
</dbReference>
<dbReference type="PROSITE" id="PS50002">
    <property type="entry name" value="SH3"/>
    <property type="match status" value="1"/>
</dbReference>